<geneLocation type="plasmid" evidence="12">
    <name>pdy25-a</name>
</geneLocation>
<keyword evidence="11" id="KW-0614">Plasmid</keyword>
<dbReference type="PANTHER" id="PTHR35011:SF2">
    <property type="entry name" value="2,3-DIKETO-L-GULONATE TRAP TRANSPORTER SMALL PERMEASE PROTEIN YIAM"/>
    <property type="match status" value="1"/>
</dbReference>
<comment type="subunit">
    <text evidence="9">The complex comprises the extracytoplasmic solute receptor protein and the two transmembrane proteins.</text>
</comment>
<keyword evidence="5 9" id="KW-0812">Transmembrane</keyword>
<dbReference type="OrthoDB" id="9794346at2"/>
<feature type="transmembrane region" description="Helical" evidence="9">
    <location>
        <begin position="154"/>
        <end position="176"/>
    </location>
</feature>
<evidence type="ECO:0000256" key="5">
    <source>
        <dbReference type="ARBA" id="ARBA00022692"/>
    </source>
</evidence>
<dbReference type="InterPro" id="IPR007387">
    <property type="entry name" value="TRAP_DctQ"/>
</dbReference>
<reference evidence="11 12" key="1">
    <citation type="submission" date="2017-05" db="EMBL/GenBank/DDBJ databases">
        <title>Comparative genomic and metabolic analysis of manganese-oxidizing mechanisms in Celeribater manganoxidans DY25T: its adaption to the environment of polymetallic nodule.</title>
        <authorList>
            <person name="Wang X."/>
        </authorList>
    </citation>
    <scope>NUCLEOTIDE SEQUENCE [LARGE SCALE GENOMIC DNA]</scope>
    <source>
        <strain evidence="11 12">DY25</strain>
        <plasmid evidence="12">pdy25-a</plasmid>
    </source>
</reference>
<evidence type="ECO:0000256" key="4">
    <source>
        <dbReference type="ARBA" id="ARBA00022519"/>
    </source>
</evidence>
<evidence type="ECO:0000256" key="2">
    <source>
        <dbReference type="ARBA" id="ARBA00022448"/>
    </source>
</evidence>
<protein>
    <recommendedName>
        <fullName evidence="9">TRAP transporter small permease protein</fullName>
    </recommendedName>
</protein>
<dbReference type="Pfam" id="PF04290">
    <property type="entry name" value="DctQ"/>
    <property type="match status" value="1"/>
</dbReference>
<evidence type="ECO:0000256" key="8">
    <source>
        <dbReference type="ARBA" id="ARBA00038436"/>
    </source>
</evidence>
<evidence type="ECO:0000256" key="3">
    <source>
        <dbReference type="ARBA" id="ARBA00022475"/>
    </source>
</evidence>
<comment type="function">
    <text evidence="9">Part of the tripartite ATP-independent periplasmic (TRAP) transport system.</text>
</comment>
<keyword evidence="4 9" id="KW-0997">Cell inner membrane</keyword>
<keyword evidence="2 9" id="KW-0813">Transport</keyword>
<evidence type="ECO:0000256" key="6">
    <source>
        <dbReference type="ARBA" id="ARBA00022989"/>
    </source>
</evidence>
<dbReference type="GO" id="GO:0015740">
    <property type="term" value="P:C4-dicarboxylate transport"/>
    <property type="evidence" value="ECO:0007669"/>
    <property type="project" value="TreeGrafter"/>
</dbReference>
<comment type="subcellular location">
    <subcellularLocation>
        <location evidence="1 9">Cell inner membrane</location>
        <topology evidence="1 9">Multi-pass membrane protein</topology>
    </subcellularLocation>
</comment>
<gene>
    <name evidence="11" type="ORF">CBW24_15485</name>
</gene>
<feature type="transmembrane region" description="Helical" evidence="9">
    <location>
        <begin position="21"/>
        <end position="42"/>
    </location>
</feature>
<keyword evidence="12" id="KW-1185">Reference proteome</keyword>
<feature type="transmembrane region" description="Helical" evidence="9">
    <location>
        <begin position="54"/>
        <end position="75"/>
    </location>
</feature>
<evidence type="ECO:0000313" key="12">
    <source>
        <dbReference type="Proteomes" id="UP000219050"/>
    </source>
</evidence>
<dbReference type="GO" id="GO:0022857">
    <property type="term" value="F:transmembrane transporter activity"/>
    <property type="evidence" value="ECO:0007669"/>
    <property type="project" value="UniProtKB-UniRule"/>
</dbReference>
<dbReference type="AlphaFoldDB" id="A0A291M3I6"/>
<keyword evidence="7 9" id="KW-0472">Membrane</keyword>
<sequence length="187" mass="19432">MAASRHSFLIRADRRLAQAETLAATLLTGAALLAISAGTLGRNLGQPVLWADEFAVLAMAAAAFVGASALIATGGHISVDLLDSALPHGRLRRATALLREAAGCAVIGVLALLVARWFDPVGLVRAGSGAALAQDTLNFIYQSPTMTLGMGKHWFWLALPVFATGALLHAALRLWLALRGGLTGARC</sequence>
<keyword evidence="3" id="KW-1003">Cell membrane</keyword>
<dbReference type="KEGG" id="cmag:CBW24_15485"/>
<name>A0A291M3I6_9RHOB</name>
<evidence type="ECO:0000313" key="11">
    <source>
        <dbReference type="EMBL" id="ATI43553.1"/>
    </source>
</evidence>
<keyword evidence="6 9" id="KW-1133">Transmembrane helix</keyword>
<evidence type="ECO:0000256" key="7">
    <source>
        <dbReference type="ARBA" id="ARBA00023136"/>
    </source>
</evidence>
<organism evidence="11 12">
    <name type="scientific">Pacificitalea manganoxidans</name>
    <dbReference type="NCBI Taxonomy" id="1411902"/>
    <lineage>
        <taxon>Bacteria</taxon>
        <taxon>Pseudomonadati</taxon>
        <taxon>Pseudomonadota</taxon>
        <taxon>Alphaproteobacteria</taxon>
        <taxon>Rhodobacterales</taxon>
        <taxon>Paracoccaceae</taxon>
        <taxon>Pacificitalea</taxon>
    </lineage>
</organism>
<dbReference type="RefSeq" id="WP_097374307.1">
    <property type="nucleotide sequence ID" value="NZ_CP021405.1"/>
</dbReference>
<comment type="similarity">
    <text evidence="8 9">Belongs to the TRAP transporter small permease family.</text>
</comment>
<dbReference type="InterPro" id="IPR055348">
    <property type="entry name" value="DctQ"/>
</dbReference>
<evidence type="ECO:0000259" key="10">
    <source>
        <dbReference type="Pfam" id="PF04290"/>
    </source>
</evidence>
<dbReference type="Proteomes" id="UP000219050">
    <property type="component" value="Plasmid pDY25-A"/>
</dbReference>
<dbReference type="PANTHER" id="PTHR35011">
    <property type="entry name" value="2,3-DIKETO-L-GULONATE TRAP TRANSPORTER SMALL PERMEASE PROTEIN YIAM"/>
    <property type="match status" value="1"/>
</dbReference>
<dbReference type="GO" id="GO:0005886">
    <property type="term" value="C:plasma membrane"/>
    <property type="evidence" value="ECO:0007669"/>
    <property type="project" value="UniProtKB-SubCell"/>
</dbReference>
<feature type="domain" description="Tripartite ATP-independent periplasmic transporters DctQ component" evidence="10">
    <location>
        <begin position="33"/>
        <end position="179"/>
    </location>
</feature>
<proteinExistence type="inferred from homology"/>
<accession>A0A291M3I6</accession>
<dbReference type="EMBL" id="CP021405">
    <property type="protein sequence ID" value="ATI43553.1"/>
    <property type="molecule type" value="Genomic_DNA"/>
</dbReference>
<feature type="transmembrane region" description="Helical" evidence="9">
    <location>
        <begin position="96"/>
        <end position="118"/>
    </location>
</feature>
<evidence type="ECO:0000256" key="1">
    <source>
        <dbReference type="ARBA" id="ARBA00004429"/>
    </source>
</evidence>
<evidence type="ECO:0000256" key="9">
    <source>
        <dbReference type="RuleBase" id="RU369079"/>
    </source>
</evidence>